<gene>
    <name evidence="9" type="ORF">nbrc107697_17410</name>
</gene>
<sequence>MARRALILVDVQYDFCEGGALAVAGGLDVAHSLAAALRDEEFLSAYDVVVTTQDWHIDPGEHFAAPGEEPDFRVSWPVHCVAESDGARIVDELADAVRGIDTVPVIEVFKGHYAAAYSGFEGVTDDDEPLIDRLRAHGITDVDVAGIATDYCVKETALHAAQAGLRTTVLTDFAVGIRAPDVAELYADGFPAAGVLVR</sequence>
<evidence type="ECO:0000256" key="3">
    <source>
        <dbReference type="ARBA" id="ARBA00022723"/>
    </source>
</evidence>
<organism evidence="9 10">
    <name type="scientific">Gordonia crocea</name>
    <dbReference type="NCBI Taxonomy" id="589162"/>
    <lineage>
        <taxon>Bacteria</taxon>
        <taxon>Bacillati</taxon>
        <taxon>Actinomycetota</taxon>
        <taxon>Actinomycetes</taxon>
        <taxon>Mycobacteriales</taxon>
        <taxon>Gordoniaceae</taxon>
        <taxon>Gordonia</taxon>
    </lineage>
</organism>
<dbReference type="SUPFAM" id="SSF52499">
    <property type="entry name" value="Isochorismatase-like hydrolases"/>
    <property type="match status" value="1"/>
</dbReference>
<dbReference type="InterPro" id="IPR000868">
    <property type="entry name" value="Isochorismatase-like_dom"/>
</dbReference>
<evidence type="ECO:0000256" key="4">
    <source>
        <dbReference type="ARBA" id="ARBA00022801"/>
    </source>
</evidence>
<dbReference type="RefSeq" id="WP_161926993.1">
    <property type="nucleotide sequence ID" value="NZ_BJOU01000001.1"/>
</dbReference>
<evidence type="ECO:0000313" key="9">
    <source>
        <dbReference type="EMBL" id="GED97702.1"/>
    </source>
</evidence>
<evidence type="ECO:0000256" key="6">
    <source>
        <dbReference type="ARBA" id="ARBA00039017"/>
    </source>
</evidence>
<dbReference type="GO" id="GO:0019363">
    <property type="term" value="P:pyridine nucleotide biosynthetic process"/>
    <property type="evidence" value="ECO:0007669"/>
    <property type="project" value="UniProtKB-KW"/>
</dbReference>
<keyword evidence="4" id="KW-0378">Hydrolase</keyword>
<keyword evidence="2" id="KW-0662">Pyridine nucleotide biosynthesis</keyword>
<reference evidence="10" key="1">
    <citation type="submission" date="2019-06" db="EMBL/GenBank/DDBJ databases">
        <title>Gordonia isolated from sludge of a wastewater treatment plant.</title>
        <authorList>
            <person name="Tamura T."/>
            <person name="Aoyama K."/>
            <person name="Kang Y."/>
            <person name="Saito S."/>
            <person name="Akiyama N."/>
            <person name="Yazawa K."/>
            <person name="Gonoi T."/>
            <person name="Mikami Y."/>
        </authorList>
    </citation>
    <scope>NUCLEOTIDE SEQUENCE [LARGE SCALE GENOMIC DNA]</scope>
    <source>
        <strain evidence="10">NBRC 107697</strain>
    </source>
</reference>
<evidence type="ECO:0000256" key="2">
    <source>
        <dbReference type="ARBA" id="ARBA00022642"/>
    </source>
</evidence>
<evidence type="ECO:0000313" key="10">
    <source>
        <dbReference type="Proteomes" id="UP000444980"/>
    </source>
</evidence>
<comment type="pathway">
    <text evidence="5">Cofactor biosynthesis; nicotinate biosynthesis; nicotinate from nicotinamide: step 1/1.</text>
</comment>
<keyword evidence="3" id="KW-0479">Metal-binding</keyword>
<keyword evidence="10" id="KW-1185">Reference proteome</keyword>
<dbReference type="PANTHER" id="PTHR11080">
    <property type="entry name" value="PYRAZINAMIDASE/NICOTINAMIDASE"/>
    <property type="match status" value="1"/>
</dbReference>
<dbReference type="GO" id="GO:0008936">
    <property type="term" value="F:nicotinamidase activity"/>
    <property type="evidence" value="ECO:0007669"/>
    <property type="project" value="UniProtKB-EC"/>
</dbReference>
<dbReference type="PANTHER" id="PTHR11080:SF2">
    <property type="entry name" value="LD05707P"/>
    <property type="match status" value="1"/>
</dbReference>
<dbReference type="GO" id="GO:0046872">
    <property type="term" value="F:metal ion binding"/>
    <property type="evidence" value="ECO:0007669"/>
    <property type="project" value="UniProtKB-KW"/>
</dbReference>
<accession>A0A7I9UXN4</accession>
<dbReference type="InterPro" id="IPR036380">
    <property type="entry name" value="Isochorismatase-like_sf"/>
</dbReference>
<evidence type="ECO:0000259" key="8">
    <source>
        <dbReference type="Pfam" id="PF00857"/>
    </source>
</evidence>
<dbReference type="EMBL" id="BJOU01000001">
    <property type="protein sequence ID" value="GED97702.1"/>
    <property type="molecule type" value="Genomic_DNA"/>
</dbReference>
<dbReference type="Proteomes" id="UP000444980">
    <property type="component" value="Unassembled WGS sequence"/>
</dbReference>
<dbReference type="OrthoDB" id="9791276at2"/>
<comment type="similarity">
    <text evidence="1">Belongs to the isochorismatase family.</text>
</comment>
<evidence type="ECO:0000256" key="7">
    <source>
        <dbReference type="ARBA" id="ARBA00043224"/>
    </source>
</evidence>
<dbReference type="InterPro" id="IPR052347">
    <property type="entry name" value="Isochorismatase_Nicotinamidase"/>
</dbReference>
<comment type="caution">
    <text evidence="9">The sequence shown here is derived from an EMBL/GenBank/DDBJ whole genome shotgun (WGS) entry which is preliminary data.</text>
</comment>
<name>A0A7I9UXN4_9ACTN</name>
<feature type="domain" description="Isochorismatase-like" evidence="8">
    <location>
        <begin position="5"/>
        <end position="172"/>
    </location>
</feature>
<evidence type="ECO:0000256" key="5">
    <source>
        <dbReference type="ARBA" id="ARBA00037900"/>
    </source>
</evidence>
<dbReference type="AlphaFoldDB" id="A0A7I9UXN4"/>
<dbReference type="Pfam" id="PF00857">
    <property type="entry name" value="Isochorismatase"/>
    <property type="match status" value="1"/>
</dbReference>
<dbReference type="Gene3D" id="3.40.50.850">
    <property type="entry name" value="Isochorismatase-like"/>
    <property type="match status" value="1"/>
</dbReference>
<protein>
    <recommendedName>
        <fullName evidence="6">nicotinamidase</fullName>
        <ecNumber evidence="6">3.5.1.19</ecNumber>
    </recommendedName>
    <alternativeName>
        <fullName evidence="7">Nicotinamide deamidase</fullName>
    </alternativeName>
</protein>
<dbReference type="EC" id="3.5.1.19" evidence="6"/>
<proteinExistence type="inferred from homology"/>
<evidence type="ECO:0000256" key="1">
    <source>
        <dbReference type="ARBA" id="ARBA00006336"/>
    </source>
</evidence>